<reference evidence="1 2" key="1">
    <citation type="submission" date="2015-04" db="EMBL/GenBank/DDBJ databases">
        <title>Genome sequence of Kerstersia gyiorum CG1.</title>
        <authorList>
            <person name="Greninger A.L."/>
            <person name="Kozyreva V."/>
            <person name="Chaturvedi V."/>
        </authorList>
    </citation>
    <scope>NUCLEOTIDE SEQUENCE [LARGE SCALE GENOMIC DNA]</scope>
    <source>
        <strain evidence="1 2">CG1</strain>
    </source>
</reference>
<dbReference type="Proteomes" id="UP000078084">
    <property type="component" value="Unassembled WGS sequence"/>
</dbReference>
<proteinExistence type="predicted"/>
<keyword evidence="2" id="KW-1185">Reference proteome</keyword>
<evidence type="ECO:0008006" key="3">
    <source>
        <dbReference type="Google" id="ProtNLM"/>
    </source>
</evidence>
<gene>
    <name evidence="1" type="ORF">AAV32_05900</name>
</gene>
<dbReference type="InterPro" id="IPR047937">
    <property type="entry name" value="Eex_IncN-like"/>
</dbReference>
<dbReference type="NCBIfam" id="NF033894">
    <property type="entry name" value="Eex_IncN"/>
    <property type="match status" value="1"/>
</dbReference>
<dbReference type="AlphaFoldDB" id="A0A171KV45"/>
<comment type="caution">
    <text evidence="1">The sequence shown here is derived from an EMBL/GenBank/DDBJ whole genome shotgun (WGS) entry which is preliminary data.</text>
</comment>
<dbReference type="EMBL" id="LBNE01000002">
    <property type="protein sequence ID" value="KKO72762.1"/>
    <property type="molecule type" value="Genomic_DNA"/>
</dbReference>
<organism evidence="1 2">
    <name type="scientific">Kerstersia gyiorum</name>
    <dbReference type="NCBI Taxonomy" id="206506"/>
    <lineage>
        <taxon>Bacteria</taxon>
        <taxon>Pseudomonadati</taxon>
        <taxon>Pseudomonadota</taxon>
        <taxon>Betaproteobacteria</taxon>
        <taxon>Burkholderiales</taxon>
        <taxon>Alcaligenaceae</taxon>
        <taxon>Kerstersia</taxon>
    </lineage>
</organism>
<accession>A0A171KV45</accession>
<evidence type="ECO:0000313" key="2">
    <source>
        <dbReference type="Proteomes" id="UP000078084"/>
    </source>
</evidence>
<sequence length="81" mass="8967">MKFKLFVGIAAVTVLSACSSEKEHDVQYYIDNPTERAAKIEECVNNPGKLDSTVNCVNAKEAQVRQEFSSENKGMPSIRSN</sequence>
<protein>
    <recommendedName>
        <fullName evidence="3">Entry exclusion protein</fullName>
    </recommendedName>
</protein>
<name>A0A171KV45_9BURK</name>
<dbReference type="RefSeq" id="WP_068369385.1">
    <property type="nucleotide sequence ID" value="NZ_LBNE01000002.1"/>
</dbReference>
<dbReference type="PATRIC" id="fig|206506.3.peg.1262"/>
<evidence type="ECO:0000313" key="1">
    <source>
        <dbReference type="EMBL" id="KKO72762.1"/>
    </source>
</evidence>
<dbReference type="PROSITE" id="PS51257">
    <property type="entry name" value="PROKAR_LIPOPROTEIN"/>
    <property type="match status" value="1"/>
</dbReference>